<proteinExistence type="predicted"/>
<organism evidence="2 3">
    <name type="scientific">Sphingobium chungbukense</name>
    <dbReference type="NCBI Taxonomy" id="56193"/>
    <lineage>
        <taxon>Bacteria</taxon>
        <taxon>Pseudomonadati</taxon>
        <taxon>Pseudomonadota</taxon>
        <taxon>Alphaproteobacteria</taxon>
        <taxon>Sphingomonadales</taxon>
        <taxon>Sphingomonadaceae</taxon>
        <taxon>Sphingobium</taxon>
    </lineage>
</organism>
<dbReference type="InterPro" id="IPR037401">
    <property type="entry name" value="SnoaL-like"/>
</dbReference>
<keyword evidence="3" id="KW-1185">Reference proteome</keyword>
<dbReference type="PATRIC" id="fig|56193.3.peg.4097"/>
<evidence type="ECO:0000259" key="1">
    <source>
        <dbReference type="Pfam" id="PF13577"/>
    </source>
</evidence>
<accession>A0A0M3AQC8</accession>
<dbReference type="SUPFAM" id="SSF54427">
    <property type="entry name" value="NTF2-like"/>
    <property type="match status" value="1"/>
</dbReference>
<feature type="domain" description="SnoaL-like" evidence="1">
    <location>
        <begin position="11"/>
        <end position="133"/>
    </location>
</feature>
<evidence type="ECO:0000313" key="2">
    <source>
        <dbReference type="EMBL" id="KKW90729.1"/>
    </source>
</evidence>
<comment type="caution">
    <text evidence="2">The sequence shown here is derived from an EMBL/GenBank/DDBJ whole genome shotgun (WGS) entry which is preliminary data.</text>
</comment>
<dbReference type="Pfam" id="PF13577">
    <property type="entry name" value="SnoaL_4"/>
    <property type="match status" value="1"/>
</dbReference>
<protein>
    <recommendedName>
        <fullName evidence="1">SnoaL-like domain-containing protein</fullName>
    </recommendedName>
</protein>
<dbReference type="STRING" id="56193.YP76_19470"/>
<evidence type="ECO:0000313" key="3">
    <source>
        <dbReference type="Proteomes" id="UP000033874"/>
    </source>
</evidence>
<reference evidence="2 3" key="1">
    <citation type="submission" date="2015-04" db="EMBL/GenBank/DDBJ databases">
        <title>Genome sequence of aromatic hydrocarbons-degrading Sphingobium chungbukense DJ77.</title>
        <authorList>
            <person name="Kim Y.-C."/>
            <person name="Chae J.-C."/>
        </authorList>
    </citation>
    <scope>NUCLEOTIDE SEQUENCE [LARGE SCALE GENOMIC DNA]</scope>
    <source>
        <strain evidence="2 3">DJ77</strain>
    </source>
</reference>
<dbReference type="RefSeq" id="WP_046765229.1">
    <property type="nucleotide sequence ID" value="NZ_LBIC01000009.1"/>
</dbReference>
<dbReference type="EMBL" id="LBIC01000009">
    <property type="protein sequence ID" value="KKW90729.1"/>
    <property type="molecule type" value="Genomic_DNA"/>
</dbReference>
<dbReference type="AlphaFoldDB" id="A0A0M3AQC8"/>
<dbReference type="InterPro" id="IPR032710">
    <property type="entry name" value="NTF2-like_dom_sf"/>
</dbReference>
<dbReference type="Proteomes" id="UP000033874">
    <property type="component" value="Unassembled WGS sequence"/>
</dbReference>
<dbReference type="Gene3D" id="3.10.450.50">
    <property type="match status" value="1"/>
</dbReference>
<sequence length="159" mass="17534">MPDTLEQRIARLEALRDIDALIVDLSRAFDAGPSAEMLRPLFTDDATFRIDRYGMLSGGDAIAREVAGNADRGFRWTLHYLVSPKVELASSCDHAAVEFMLWEVATSASGRAYWIGGRYVAMARKSGPAWQFAVLELQADLISHYPDGWGEKPDALADA</sequence>
<name>A0A0M3AQC8_9SPHN</name>
<gene>
    <name evidence="2" type="ORF">YP76_19470</name>
</gene>